<gene>
    <name evidence="1" type="ORF">LIER_20148</name>
</gene>
<dbReference type="AlphaFoldDB" id="A0AAV3QLJ1"/>
<reference evidence="1 2" key="1">
    <citation type="submission" date="2024-01" db="EMBL/GenBank/DDBJ databases">
        <title>The complete chloroplast genome sequence of Lithospermum erythrorhizon: insights into the phylogenetic relationship among Boraginaceae species and the maternal lineages of purple gromwells.</title>
        <authorList>
            <person name="Okada T."/>
            <person name="Watanabe K."/>
        </authorList>
    </citation>
    <scope>NUCLEOTIDE SEQUENCE [LARGE SCALE GENOMIC DNA]</scope>
</reference>
<protein>
    <submittedName>
        <fullName evidence="1">Uncharacterized protein</fullName>
    </submittedName>
</protein>
<sequence>MTSFNTIFLVNTSLYIGHSISWDPISDNDMGGHKNWSPYMSMGQYFLDSCGHIDSEIPHDMRYLRSKITVGVVEWRGPIKILGTFEYTLGYWEWADDVLNRCSTILSSSGLQDVVHASLYLYVGL</sequence>
<keyword evidence="2" id="KW-1185">Reference proteome</keyword>
<evidence type="ECO:0000313" key="1">
    <source>
        <dbReference type="EMBL" id="GAA0164543.1"/>
    </source>
</evidence>
<accession>A0AAV3QLJ1</accession>
<evidence type="ECO:0000313" key="2">
    <source>
        <dbReference type="Proteomes" id="UP001454036"/>
    </source>
</evidence>
<comment type="caution">
    <text evidence="1">The sequence shown here is derived from an EMBL/GenBank/DDBJ whole genome shotgun (WGS) entry which is preliminary data.</text>
</comment>
<dbReference type="Proteomes" id="UP001454036">
    <property type="component" value="Unassembled WGS sequence"/>
</dbReference>
<proteinExistence type="predicted"/>
<dbReference type="EMBL" id="BAABME010005083">
    <property type="protein sequence ID" value="GAA0164543.1"/>
    <property type="molecule type" value="Genomic_DNA"/>
</dbReference>
<name>A0AAV3QLJ1_LITER</name>
<organism evidence="1 2">
    <name type="scientific">Lithospermum erythrorhizon</name>
    <name type="common">Purple gromwell</name>
    <name type="synonym">Lithospermum officinale var. erythrorhizon</name>
    <dbReference type="NCBI Taxonomy" id="34254"/>
    <lineage>
        <taxon>Eukaryota</taxon>
        <taxon>Viridiplantae</taxon>
        <taxon>Streptophyta</taxon>
        <taxon>Embryophyta</taxon>
        <taxon>Tracheophyta</taxon>
        <taxon>Spermatophyta</taxon>
        <taxon>Magnoliopsida</taxon>
        <taxon>eudicotyledons</taxon>
        <taxon>Gunneridae</taxon>
        <taxon>Pentapetalae</taxon>
        <taxon>asterids</taxon>
        <taxon>lamiids</taxon>
        <taxon>Boraginales</taxon>
        <taxon>Boraginaceae</taxon>
        <taxon>Boraginoideae</taxon>
        <taxon>Lithospermeae</taxon>
        <taxon>Lithospermum</taxon>
    </lineage>
</organism>